<dbReference type="InterPro" id="IPR013517">
    <property type="entry name" value="FG-GAP"/>
</dbReference>
<dbReference type="AlphaFoldDB" id="A0A239DBE1"/>
<organism evidence="6 7">
    <name type="scientific">Actinomadura meyerae</name>
    <dbReference type="NCBI Taxonomy" id="240840"/>
    <lineage>
        <taxon>Bacteria</taxon>
        <taxon>Bacillati</taxon>
        <taxon>Actinomycetota</taxon>
        <taxon>Actinomycetes</taxon>
        <taxon>Streptosporangiales</taxon>
        <taxon>Thermomonosporaceae</taxon>
        <taxon>Actinomadura</taxon>
    </lineage>
</organism>
<feature type="chain" id="PRO_5012398953" evidence="5">
    <location>
        <begin position="22"/>
        <end position="468"/>
    </location>
</feature>
<dbReference type="RefSeq" id="WP_089324471.1">
    <property type="nucleotide sequence ID" value="NZ_FZOR01000002.1"/>
</dbReference>
<evidence type="ECO:0000313" key="6">
    <source>
        <dbReference type="EMBL" id="SNS29432.1"/>
    </source>
</evidence>
<keyword evidence="1 5" id="KW-0732">Signal</keyword>
<dbReference type="SUPFAM" id="SSF69318">
    <property type="entry name" value="Integrin alpha N-terminal domain"/>
    <property type="match status" value="1"/>
</dbReference>
<keyword evidence="2" id="KW-0677">Repeat</keyword>
<keyword evidence="7" id="KW-1185">Reference proteome</keyword>
<dbReference type="Gene3D" id="2.130.10.130">
    <property type="entry name" value="Integrin alpha, N-terminal"/>
    <property type="match status" value="3"/>
</dbReference>
<feature type="region of interest" description="Disordered" evidence="4">
    <location>
        <begin position="26"/>
        <end position="53"/>
    </location>
</feature>
<gene>
    <name evidence="6" type="ORF">SAMN05443665_1002207</name>
</gene>
<dbReference type="PANTHER" id="PTHR46580:SF2">
    <property type="entry name" value="MAM DOMAIN-CONTAINING PROTEIN"/>
    <property type="match status" value="1"/>
</dbReference>
<evidence type="ECO:0000256" key="3">
    <source>
        <dbReference type="ARBA" id="ARBA00023180"/>
    </source>
</evidence>
<evidence type="ECO:0000256" key="1">
    <source>
        <dbReference type="ARBA" id="ARBA00022729"/>
    </source>
</evidence>
<dbReference type="InterPro" id="IPR028994">
    <property type="entry name" value="Integrin_alpha_N"/>
</dbReference>
<accession>A0A239DBE1</accession>
<protein>
    <submittedName>
        <fullName evidence="6">FG-GAP repeat-containing protein</fullName>
    </submittedName>
</protein>
<keyword evidence="3" id="KW-0325">Glycoprotein</keyword>
<dbReference type="EMBL" id="FZOR01000002">
    <property type="protein sequence ID" value="SNS29432.1"/>
    <property type="molecule type" value="Genomic_DNA"/>
</dbReference>
<reference evidence="6 7" key="1">
    <citation type="submission" date="2017-06" db="EMBL/GenBank/DDBJ databases">
        <authorList>
            <person name="Kim H.J."/>
            <person name="Triplett B.A."/>
        </authorList>
    </citation>
    <scope>NUCLEOTIDE SEQUENCE [LARGE SCALE GENOMIC DNA]</scope>
    <source>
        <strain evidence="6 7">DSM 44715</strain>
    </source>
</reference>
<evidence type="ECO:0000256" key="5">
    <source>
        <dbReference type="SAM" id="SignalP"/>
    </source>
</evidence>
<dbReference type="PANTHER" id="PTHR46580">
    <property type="entry name" value="SENSOR KINASE-RELATED"/>
    <property type="match status" value="1"/>
</dbReference>
<evidence type="ECO:0000313" key="7">
    <source>
        <dbReference type="Proteomes" id="UP000198318"/>
    </source>
</evidence>
<dbReference type="InterPro" id="IPR013519">
    <property type="entry name" value="Int_alpha_beta-p"/>
</dbReference>
<name>A0A239DBE1_9ACTN</name>
<proteinExistence type="predicted"/>
<dbReference type="OrthoDB" id="877328at2"/>
<evidence type="ECO:0000256" key="4">
    <source>
        <dbReference type="SAM" id="MobiDB-lite"/>
    </source>
</evidence>
<sequence length="468" mass="47744">MQRRSLIAVGAVLIAGLGAAAATTLDDDRRPNAVPSPARSPAGPLRPVTPAQPATFTKPAKAADFNGDGYGDLVVSGRTDVKDPKKKLSLIDVVYGSPQGPAPGRRQSFGPSTPGLPAGTYGVSTTDAADFDRDGYADLVVHTLEARNTSSLVIFYGSATGLGGRTVLLQHSDARSFDGLAVGDFDGKGGKDLVVTGRGDCWVYRDVTTEPVTPVQVPVTGRVGAEVTRNGIGPGEVAAARRSVTADVNGDGRSDLVLIVATPAADGEEGEDFWNAELRLGTADGLSTKAVGFGNDKVLDDIGAPVAGDVNGDGKTDVITAAPGTGTYAAFLGTAHGLRPAKQITFPARDGVRRLTIGDTDGDGDADLTAIGLPTLITALSGGEHGLDPVAARRIDRAAPSVPVPPGTDLRAFGANASLTDLNGDGKDDLSVETAHYGEGQGHVLVFPGSDFGLTLQGATSFSKADLN</sequence>
<dbReference type="SMART" id="SM00191">
    <property type="entry name" value="Int_alpha"/>
    <property type="match status" value="3"/>
</dbReference>
<feature type="signal peptide" evidence="5">
    <location>
        <begin position="1"/>
        <end position="21"/>
    </location>
</feature>
<dbReference type="Pfam" id="PF13517">
    <property type="entry name" value="FG-GAP_3"/>
    <property type="match status" value="1"/>
</dbReference>
<dbReference type="Proteomes" id="UP000198318">
    <property type="component" value="Unassembled WGS sequence"/>
</dbReference>
<evidence type="ECO:0000256" key="2">
    <source>
        <dbReference type="ARBA" id="ARBA00022737"/>
    </source>
</evidence>